<comment type="caution">
    <text evidence="3">The sequence shown here is derived from an EMBL/GenBank/DDBJ whole genome shotgun (WGS) entry which is preliminary data.</text>
</comment>
<dbReference type="EMBL" id="JANBVO010000002">
    <property type="protein sequence ID" value="KAJ9156126.1"/>
    <property type="molecule type" value="Genomic_DNA"/>
</dbReference>
<name>A0AA38VPG7_9PEZI</name>
<keyword evidence="4" id="KW-1185">Reference proteome</keyword>
<evidence type="ECO:0000313" key="4">
    <source>
        <dbReference type="Proteomes" id="UP001174694"/>
    </source>
</evidence>
<keyword evidence="1" id="KW-0175">Coiled coil</keyword>
<evidence type="ECO:0000256" key="2">
    <source>
        <dbReference type="SAM" id="MobiDB-lite"/>
    </source>
</evidence>
<feature type="region of interest" description="Disordered" evidence="2">
    <location>
        <begin position="37"/>
        <end position="63"/>
    </location>
</feature>
<feature type="compositionally biased region" description="Polar residues" evidence="2">
    <location>
        <begin position="1"/>
        <end position="13"/>
    </location>
</feature>
<organism evidence="3 4">
    <name type="scientific">Pleurostoma richardsiae</name>
    <dbReference type="NCBI Taxonomy" id="41990"/>
    <lineage>
        <taxon>Eukaryota</taxon>
        <taxon>Fungi</taxon>
        <taxon>Dikarya</taxon>
        <taxon>Ascomycota</taxon>
        <taxon>Pezizomycotina</taxon>
        <taxon>Sordariomycetes</taxon>
        <taxon>Sordariomycetidae</taxon>
        <taxon>Calosphaeriales</taxon>
        <taxon>Pleurostomataceae</taxon>
        <taxon>Pleurostoma</taxon>
    </lineage>
</organism>
<dbReference type="AlphaFoldDB" id="A0AA38VPG7"/>
<accession>A0AA38VPG7</accession>
<protein>
    <submittedName>
        <fullName evidence="3">Uncharacterized protein</fullName>
    </submittedName>
</protein>
<feature type="coiled-coil region" evidence="1">
    <location>
        <begin position="221"/>
        <end position="248"/>
    </location>
</feature>
<proteinExistence type="predicted"/>
<gene>
    <name evidence="3" type="ORF">NKR23_g847</name>
</gene>
<evidence type="ECO:0000313" key="3">
    <source>
        <dbReference type="EMBL" id="KAJ9156126.1"/>
    </source>
</evidence>
<sequence length="273" mass="29886">MECSSDTTRIHQNPTPPTQAKPGSLVFRRGSIWERLRSEPPEEAEPVKATFTPPQGTPAGPESSVSAFARIKTALRGSRGPTESSLVGRLEDGYASAGVDLLAAASSRLGASHQALTLRMESLSTDDASFLRRLSARRARIAGSLSSSCAEYEYSDLQTGETRVETVNAGKLVSTTAKKVTALEGEVEELWHQWTRAQRDVKDIYDGLLTTDGGPGEKETVDMLKKDMAKFEAELDGLVKEMMQTVKESEQGFLREIRQVLNGMLQQMMMTQT</sequence>
<evidence type="ECO:0000256" key="1">
    <source>
        <dbReference type="SAM" id="Coils"/>
    </source>
</evidence>
<dbReference type="Proteomes" id="UP001174694">
    <property type="component" value="Unassembled WGS sequence"/>
</dbReference>
<reference evidence="3" key="1">
    <citation type="submission" date="2022-07" db="EMBL/GenBank/DDBJ databases">
        <title>Fungi with potential for degradation of polypropylene.</title>
        <authorList>
            <person name="Gostincar C."/>
        </authorList>
    </citation>
    <scope>NUCLEOTIDE SEQUENCE</scope>
    <source>
        <strain evidence="3">EXF-13308</strain>
    </source>
</reference>
<feature type="region of interest" description="Disordered" evidence="2">
    <location>
        <begin position="1"/>
        <end position="25"/>
    </location>
</feature>